<proteinExistence type="predicted"/>
<name>A4VQL8_STUS1</name>
<sequence length="106" mass="12047">MLVTVGAPGQDQPWLDRWPVATHKQEGIDMGLFRLLFWIALIAAAFWLWRRLTRKKTPTAQQQGSLPMVRCAQCGVHVPQNQALQAHDRWYCSQAHLEQDSTSGGH</sequence>
<keyword evidence="1" id="KW-0472">Membrane</keyword>
<dbReference type="eggNOG" id="ENOG5033BBV">
    <property type="taxonomic scope" value="Bacteria"/>
</dbReference>
<keyword evidence="3" id="KW-1185">Reference proteome</keyword>
<dbReference type="HOGENOM" id="CLU_168222_1_1_6"/>
<accession>A4VQL8</accession>
<evidence type="ECO:0000313" key="3">
    <source>
        <dbReference type="Proteomes" id="UP000000233"/>
    </source>
</evidence>
<dbReference type="EMBL" id="CP000304">
    <property type="protein sequence ID" value="ABP81269.1"/>
    <property type="molecule type" value="Genomic_DNA"/>
</dbReference>
<dbReference type="AlphaFoldDB" id="A4VQL8"/>
<evidence type="ECO:0008006" key="4">
    <source>
        <dbReference type="Google" id="ProtNLM"/>
    </source>
</evidence>
<protein>
    <recommendedName>
        <fullName evidence="4">MYND finger</fullName>
    </recommendedName>
</protein>
<dbReference type="KEGG" id="psa:PST_3644"/>
<dbReference type="InterPro" id="IPR049708">
    <property type="entry name" value="PP0621-like"/>
</dbReference>
<gene>
    <name evidence="2" type="ordered locus">PST_3644</name>
</gene>
<keyword evidence="1" id="KW-0812">Transmembrane</keyword>
<dbReference type="Proteomes" id="UP000000233">
    <property type="component" value="Chromosome"/>
</dbReference>
<feature type="transmembrane region" description="Helical" evidence="1">
    <location>
        <begin position="31"/>
        <end position="49"/>
    </location>
</feature>
<reference evidence="2 3" key="1">
    <citation type="journal article" date="2008" name="Proc. Natl. Acad. Sci. U.S.A.">
        <title>Nitrogen fixation island and rhizosphere competence traits in the genome of root-associated Pseudomonas stutzeri A1501.</title>
        <authorList>
            <person name="Yan Y."/>
            <person name="Yang J."/>
            <person name="Dou Y."/>
            <person name="Chen M."/>
            <person name="Ping S."/>
            <person name="Peng J."/>
            <person name="Lu W."/>
            <person name="Zhang W."/>
            <person name="Yao Z."/>
            <person name="Li H."/>
            <person name="Liu W."/>
            <person name="He S."/>
            <person name="Geng L."/>
            <person name="Zhang X."/>
            <person name="Yang F."/>
            <person name="Yu H."/>
            <person name="Zhan Y."/>
            <person name="Li D."/>
            <person name="Lin Z."/>
            <person name="Wang Y."/>
            <person name="Elmerich C."/>
            <person name="Lin M."/>
            <person name="Jin Q."/>
        </authorList>
    </citation>
    <scope>NUCLEOTIDE SEQUENCE [LARGE SCALE GENOMIC DNA]</scope>
    <source>
        <strain evidence="2 3">A1501</strain>
    </source>
</reference>
<keyword evidence="1" id="KW-1133">Transmembrane helix</keyword>
<evidence type="ECO:0000256" key="1">
    <source>
        <dbReference type="SAM" id="Phobius"/>
    </source>
</evidence>
<evidence type="ECO:0000313" key="2">
    <source>
        <dbReference type="EMBL" id="ABP81269.1"/>
    </source>
</evidence>
<organism evidence="2 3">
    <name type="scientific">Stutzerimonas stutzeri (strain A1501)</name>
    <name type="common">Pseudomonas stutzeri</name>
    <dbReference type="NCBI Taxonomy" id="379731"/>
    <lineage>
        <taxon>Bacteria</taxon>
        <taxon>Pseudomonadati</taxon>
        <taxon>Pseudomonadota</taxon>
        <taxon>Gammaproteobacteria</taxon>
        <taxon>Pseudomonadales</taxon>
        <taxon>Pseudomonadaceae</taxon>
        <taxon>Stutzerimonas</taxon>
    </lineage>
</organism>
<dbReference type="NCBIfam" id="NF041023">
    <property type="entry name" value="PP0621_fam"/>
    <property type="match status" value="1"/>
</dbReference>